<feature type="region of interest" description="Disordered" evidence="9">
    <location>
        <begin position="104"/>
        <end position="177"/>
    </location>
</feature>
<proteinExistence type="predicted"/>
<feature type="compositionally biased region" description="Basic and acidic residues" evidence="9">
    <location>
        <begin position="137"/>
        <end position="153"/>
    </location>
</feature>
<dbReference type="GO" id="GO:0006896">
    <property type="term" value="P:Golgi to vacuole transport"/>
    <property type="evidence" value="ECO:0007669"/>
    <property type="project" value="UniProtKB-ARBA"/>
</dbReference>
<keyword evidence="5" id="KW-0653">Protein transport</keyword>
<dbReference type="FunFam" id="1.20.5.110:FF:000060">
    <property type="entry name" value="SNARE complex subunit (Syn8)"/>
    <property type="match status" value="1"/>
</dbReference>
<evidence type="ECO:0000256" key="7">
    <source>
        <dbReference type="ARBA" id="ARBA00023054"/>
    </source>
</evidence>
<dbReference type="RefSeq" id="XP_040883444.1">
    <property type="nucleotide sequence ID" value="XM_041020076.1"/>
</dbReference>
<dbReference type="GeneID" id="63913449"/>
<evidence type="ECO:0000256" key="9">
    <source>
        <dbReference type="SAM" id="MobiDB-lite"/>
    </source>
</evidence>
<accession>A0A074WVJ3</accession>
<dbReference type="CDD" id="cd15859">
    <property type="entry name" value="SNARE_SYN8"/>
    <property type="match status" value="1"/>
</dbReference>
<dbReference type="SMART" id="SM00397">
    <property type="entry name" value="t_SNARE"/>
    <property type="match status" value="1"/>
</dbReference>
<evidence type="ECO:0000313" key="12">
    <source>
        <dbReference type="EMBL" id="KEQ66421.1"/>
    </source>
</evidence>
<dbReference type="GO" id="GO:0005768">
    <property type="term" value="C:endosome"/>
    <property type="evidence" value="ECO:0007669"/>
    <property type="project" value="UniProtKB-ARBA"/>
</dbReference>
<feature type="domain" description="T-SNARE coiled-coil homology" evidence="11">
    <location>
        <begin position="188"/>
        <end position="250"/>
    </location>
</feature>
<evidence type="ECO:0000256" key="6">
    <source>
        <dbReference type="ARBA" id="ARBA00022989"/>
    </source>
</evidence>
<dbReference type="Proteomes" id="UP000030672">
    <property type="component" value="Unassembled WGS sequence"/>
</dbReference>
<dbReference type="STRING" id="1043003.A0A074WVJ3"/>
<keyword evidence="3" id="KW-0813">Transport</keyword>
<dbReference type="GO" id="GO:0061025">
    <property type="term" value="P:membrane fusion"/>
    <property type="evidence" value="ECO:0007669"/>
    <property type="project" value="UniProtKB-ARBA"/>
</dbReference>
<dbReference type="Gene3D" id="1.20.5.110">
    <property type="match status" value="1"/>
</dbReference>
<evidence type="ECO:0000256" key="5">
    <source>
        <dbReference type="ARBA" id="ARBA00022927"/>
    </source>
</evidence>
<feature type="transmembrane region" description="Helical" evidence="10">
    <location>
        <begin position="258"/>
        <end position="277"/>
    </location>
</feature>
<sequence>MSTSPHQLFLLADHIKLSLLERQRAQSLKLPGNSTNDGPLTRSLESLRAGIETLTSNAEEQESSGEEYYTRMAMLTEARTSVSDLNTQLDKLRKQYEDLNAQFNGHTTTTSTTTPNDSSLAPDFAAAKSTPTRNKSVRFDQPYRDASPEDANRGKLFTSSSQEPYTDDEPAVPDQTEMSNQQIHAYHKQVLSDQDAQLDQLSSSIGRQRMLGIQMGDEMDDQNAMLDDLESGVDRFQGNLDRARGRLGKVARKAKDNWSWVTIGVLILILVLLLVILK</sequence>
<evidence type="ECO:0000259" key="11">
    <source>
        <dbReference type="PROSITE" id="PS50192"/>
    </source>
</evidence>
<dbReference type="AlphaFoldDB" id="A0A074WVJ3"/>
<gene>
    <name evidence="12" type="ORF">M437DRAFT_39784</name>
</gene>
<evidence type="ECO:0000256" key="1">
    <source>
        <dbReference type="ARBA" id="ARBA00004167"/>
    </source>
</evidence>
<evidence type="ECO:0000256" key="3">
    <source>
        <dbReference type="ARBA" id="ARBA00022448"/>
    </source>
</evidence>
<name>A0A074WVJ3_AURM1</name>
<dbReference type="EMBL" id="KL584825">
    <property type="protein sequence ID" value="KEQ66421.1"/>
    <property type="molecule type" value="Genomic_DNA"/>
</dbReference>
<comment type="subcellular location">
    <subcellularLocation>
        <location evidence="2">Endomembrane system</location>
    </subcellularLocation>
    <subcellularLocation>
        <location evidence="1">Membrane</location>
        <topology evidence="1">Single-pass membrane protein</topology>
    </subcellularLocation>
</comment>
<dbReference type="PANTHER" id="PTHR12791">
    <property type="entry name" value="GOLGI SNARE BET1-RELATED"/>
    <property type="match status" value="1"/>
</dbReference>
<evidence type="ECO:0000313" key="13">
    <source>
        <dbReference type="Proteomes" id="UP000030672"/>
    </source>
</evidence>
<evidence type="ECO:0000256" key="10">
    <source>
        <dbReference type="SAM" id="Phobius"/>
    </source>
</evidence>
<dbReference type="Pfam" id="PF05739">
    <property type="entry name" value="SNARE"/>
    <property type="match status" value="1"/>
</dbReference>
<dbReference type="PROSITE" id="PS50192">
    <property type="entry name" value="T_SNARE"/>
    <property type="match status" value="1"/>
</dbReference>
<dbReference type="InterPro" id="IPR000727">
    <property type="entry name" value="T_SNARE_dom"/>
</dbReference>
<dbReference type="HOGENOM" id="CLU_053570_0_0_1"/>
<evidence type="ECO:0000256" key="8">
    <source>
        <dbReference type="ARBA" id="ARBA00023136"/>
    </source>
</evidence>
<dbReference type="GO" id="GO:0016020">
    <property type="term" value="C:membrane"/>
    <property type="evidence" value="ECO:0007669"/>
    <property type="project" value="UniProtKB-SubCell"/>
</dbReference>
<dbReference type="GO" id="GO:0015031">
    <property type="term" value="P:protein transport"/>
    <property type="evidence" value="ECO:0007669"/>
    <property type="project" value="UniProtKB-KW"/>
</dbReference>
<protein>
    <submittedName>
        <fullName evidence="12">Snare-domain-containing protein</fullName>
    </submittedName>
</protein>
<reference evidence="12 13" key="1">
    <citation type="journal article" date="2014" name="BMC Genomics">
        <title>Genome sequencing of four Aureobasidium pullulans varieties: biotechnological potential, stress tolerance, and description of new species.</title>
        <authorList>
            <person name="Gostin Ar C."/>
            <person name="Ohm R.A."/>
            <person name="Kogej T."/>
            <person name="Sonjak S."/>
            <person name="Turk M."/>
            <person name="Zajc J."/>
            <person name="Zalar P."/>
            <person name="Grube M."/>
            <person name="Sun H."/>
            <person name="Han J."/>
            <person name="Sharma A."/>
            <person name="Chiniquy J."/>
            <person name="Ngan C.Y."/>
            <person name="Lipzen A."/>
            <person name="Barry K."/>
            <person name="Grigoriev I.V."/>
            <person name="Gunde-Cimerman N."/>
        </authorList>
    </citation>
    <scope>NUCLEOTIDE SEQUENCE [LARGE SCALE GENOMIC DNA]</scope>
    <source>
        <strain evidence="12 13">CBS 110374</strain>
    </source>
</reference>
<organism evidence="12 13">
    <name type="scientific">Aureobasidium melanogenum (strain CBS 110374)</name>
    <name type="common">Aureobasidium pullulans var. melanogenum</name>
    <dbReference type="NCBI Taxonomy" id="1043003"/>
    <lineage>
        <taxon>Eukaryota</taxon>
        <taxon>Fungi</taxon>
        <taxon>Dikarya</taxon>
        <taxon>Ascomycota</taxon>
        <taxon>Pezizomycotina</taxon>
        <taxon>Dothideomycetes</taxon>
        <taxon>Dothideomycetidae</taxon>
        <taxon>Dothideales</taxon>
        <taxon>Saccotheciaceae</taxon>
        <taxon>Aureobasidium</taxon>
    </lineage>
</organism>
<keyword evidence="8 10" id="KW-0472">Membrane</keyword>
<dbReference type="SUPFAM" id="SSF58038">
    <property type="entry name" value="SNARE fusion complex"/>
    <property type="match status" value="1"/>
</dbReference>
<evidence type="ECO:0000256" key="2">
    <source>
        <dbReference type="ARBA" id="ARBA00004308"/>
    </source>
</evidence>
<keyword evidence="4 10" id="KW-0812">Transmembrane</keyword>
<keyword evidence="13" id="KW-1185">Reference proteome</keyword>
<evidence type="ECO:0000256" key="4">
    <source>
        <dbReference type="ARBA" id="ARBA00022692"/>
    </source>
</evidence>
<keyword evidence="6 10" id="KW-1133">Transmembrane helix</keyword>
<keyword evidence="7" id="KW-0175">Coiled coil</keyword>